<feature type="compositionally biased region" description="Basic and acidic residues" evidence="1">
    <location>
        <begin position="85"/>
        <end position="95"/>
    </location>
</feature>
<feature type="compositionally biased region" description="Polar residues" evidence="1">
    <location>
        <begin position="7"/>
        <end position="25"/>
    </location>
</feature>
<proteinExistence type="predicted"/>
<comment type="caution">
    <text evidence="2">The sequence shown here is derived from an EMBL/GenBank/DDBJ whole genome shotgun (WGS) entry which is preliminary data.</text>
</comment>
<keyword evidence="3" id="KW-1185">Reference proteome</keyword>
<feature type="region of interest" description="Disordered" evidence="1">
    <location>
        <begin position="80"/>
        <end position="104"/>
    </location>
</feature>
<dbReference type="AlphaFoldDB" id="A0A445M0P1"/>
<protein>
    <submittedName>
        <fullName evidence="2">Uncharacterized protein</fullName>
    </submittedName>
</protein>
<feature type="compositionally biased region" description="Polar residues" evidence="1">
    <location>
        <begin position="35"/>
        <end position="63"/>
    </location>
</feature>
<evidence type="ECO:0000256" key="1">
    <source>
        <dbReference type="SAM" id="MobiDB-lite"/>
    </source>
</evidence>
<accession>A0A445M0P1</accession>
<evidence type="ECO:0000313" key="2">
    <source>
        <dbReference type="EMBL" id="RZC29043.1"/>
    </source>
</evidence>
<organism evidence="2 3">
    <name type="scientific">Glycine soja</name>
    <name type="common">Wild soybean</name>
    <dbReference type="NCBI Taxonomy" id="3848"/>
    <lineage>
        <taxon>Eukaryota</taxon>
        <taxon>Viridiplantae</taxon>
        <taxon>Streptophyta</taxon>
        <taxon>Embryophyta</taxon>
        <taxon>Tracheophyta</taxon>
        <taxon>Spermatophyta</taxon>
        <taxon>Magnoliopsida</taxon>
        <taxon>eudicotyledons</taxon>
        <taxon>Gunneridae</taxon>
        <taxon>Pentapetalae</taxon>
        <taxon>rosids</taxon>
        <taxon>fabids</taxon>
        <taxon>Fabales</taxon>
        <taxon>Fabaceae</taxon>
        <taxon>Papilionoideae</taxon>
        <taxon>50 kb inversion clade</taxon>
        <taxon>NPAAA clade</taxon>
        <taxon>indigoferoid/millettioid clade</taxon>
        <taxon>Phaseoleae</taxon>
        <taxon>Glycine</taxon>
        <taxon>Glycine subgen. Soja</taxon>
    </lineage>
</organism>
<dbReference type="Proteomes" id="UP000289340">
    <property type="component" value="Chromosome 1"/>
</dbReference>
<feature type="region of interest" description="Disordered" evidence="1">
    <location>
        <begin position="1"/>
        <end position="63"/>
    </location>
</feature>
<reference evidence="2 3" key="1">
    <citation type="submission" date="2018-09" db="EMBL/GenBank/DDBJ databases">
        <title>A high-quality reference genome of wild soybean provides a powerful tool to mine soybean genomes.</title>
        <authorList>
            <person name="Xie M."/>
            <person name="Chung C.Y.L."/>
            <person name="Li M.-W."/>
            <person name="Wong F.-L."/>
            <person name="Chan T.-F."/>
            <person name="Lam H.-M."/>
        </authorList>
    </citation>
    <scope>NUCLEOTIDE SEQUENCE [LARGE SCALE GENOMIC DNA]</scope>
    <source>
        <strain evidence="3">cv. W05</strain>
        <tissue evidence="2">Hypocotyl of etiolated seedlings</tissue>
    </source>
</reference>
<evidence type="ECO:0000313" key="3">
    <source>
        <dbReference type="Proteomes" id="UP000289340"/>
    </source>
</evidence>
<name>A0A445M0P1_GLYSO</name>
<dbReference type="EMBL" id="QZWG01000001">
    <property type="protein sequence ID" value="RZC29043.1"/>
    <property type="molecule type" value="Genomic_DNA"/>
</dbReference>
<gene>
    <name evidence="2" type="ORF">D0Y65_000854</name>
</gene>
<sequence length="219" mass="24036">MKPKSFMNYQKMQNNPCMKVQNIQGMGQRKHVSHKTSSTQNKPGSSTSNPQSAAMPQTNPMPQITTSFEDEIVELQNVSLTTIEPESRSEAHNEPGPDEDEAEPHVFQNSSTVHSKTNAHWSVDVIAFIKAFGKDHPGYVRGLGLGVTSSQIIGSCSRPLMLMSILEANVKIAKIELEIVALKGQVAQVDALKAQVAEVDVLKQQLVFLMQTIKGNQVK</sequence>